<evidence type="ECO:0000313" key="2">
    <source>
        <dbReference type="EMBL" id="OEU14612.1"/>
    </source>
</evidence>
<dbReference type="EMBL" id="KV784360">
    <property type="protein sequence ID" value="OEU14612.1"/>
    <property type="molecule type" value="Genomic_DNA"/>
</dbReference>
<keyword evidence="3" id="KW-1185">Reference proteome</keyword>
<feature type="compositionally biased region" description="Low complexity" evidence="1">
    <location>
        <begin position="60"/>
        <end position="70"/>
    </location>
</feature>
<reference evidence="2 3" key="1">
    <citation type="submission" date="2016-09" db="EMBL/GenBank/DDBJ databases">
        <title>Extensive genetic diversity and differential bi-allelic expression allows diatom success in the polar Southern Ocean.</title>
        <authorList>
            <consortium name="DOE Joint Genome Institute"/>
            <person name="Mock T."/>
            <person name="Otillar R.P."/>
            <person name="Strauss J."/>
            <person name="Dupont C."/>
            <person name="Frickenhaus S."/>
            <person name="Maumus F."/>
            <person name="Mcmullan M."/>
            <person name="Sanges R."/>
            <person name="Schmutz J."/>
            <person name="Toseland A."/>
            <person name="Valas R."/>
            <person name="Veluchamy A."/>
            <person name="Ward B.J."/>
            <person name="Allen A."/>
            <person name="Barry K."/>
            <person name="Falciatore A."/>
            <person name="Ferrante M."/>
            <person name="Fortunato A.E."/>
            <person name="Gloeckner G."/>
            <person name="Gruber A."/>
            <person name="Hipkin R."/>
            <person name="Janech M."/>
            <person name="Kroth P."/>
            <person name="Leese F."/>
            <person name="Lindquist E."/>
            <person name="Lyon B.R."/>
            <person name="Martin J."/>
            <person name="Mayer C."/>
            <person name="Parker M."/>
            <person name="Quesneville H."/>
            <person name="Raymond J."/>
            <person name="Uhlig C."/>
            <person name="Valentin K.U."/>
            <person name="Worden A.Z."/>
            <person name="Armbrust E.V."/>
            <person name="Bowler C."/>
            <person name="Green B."/>
            <person name="Moulton V."/>
            <person name="Van Oosterhout C."/>
            <person name="Grigoriev I."/>
        </authorList>
    </citation>
    <scope>NUCLEOTIDE SEQUENCE [LARGE SCALE GENOMIC DNA]</scope>
    <source>
        <strain evidence="2 3">CCMP1102</strain>
    </source>
</reference>
<accession>A0A1E7F8W2</accession>
<gene>
    <name evidence="2" type="ORF">FRACYDRAFT_269622</name>
</gene>
<dbReference type="Proteomes" id="UP000095751">
    <property type="component" value="Unassembled WGS sequence"/>
</dbReference>
<feature type="compositionally biased region" description="Polar residues" evidence="1">
    <location>
        <begin position="47"/>
        <end position="59"/>
    </location>
</feature>
<evidence type="ECO:0000256" key="1">
    <source>
        <dbReference type="SAM" id="MobiDB-lite"/>
    </source>
</evidence>
<organism evidence="2 3">
    <name type="scientific">Fragilariopsis cylindrus CCMP1102</name>
    <dbReference type="NCBI Taxonomy" id="635003"/>
    <lineage>
        <taxon>Eukaryota</taxon>
        <taxon>Sar</taxon>
        <taxon>Stramenopiles</taxon>
        <taxon>Ochrophyta</taxon>
        <taxon>Bacillariophyta</taxon>
        <taxon>Bacillariophyceae</taxon>
        <taxon>Bacillariophycidae</taxon>
        <taxon>Bacillariales</taxon>
        <taxon>Bacillariaceae</taxon>
        <taxon>Fragilariopsis</taxon>
    </lineage>
</organism>
<name>A0A1E7F8W2_9STRA</name>
<sequence>MTIYMSPLTVTLRARAPEDTDTSSSSSGSMPSPAAATATWLPLSHGLTPSSTTKNSFGSQNNTQQQQQRQLSVWGVTSTYDSIGRVVEERLRDASTHATATLRKCFQNHVKDKTLDFEVELLEGSALLEYLQVVRATYMPHWEDTD</sequence>
<dbReference type="AlphaFoldDB" id="A0A1E7F8W2"/>
<dbReference type="KEGG" id="fcy:FRACYDRAFT_269622"/>
<evidence type="ECO:0000313" key="3">
    <source>
        <dbReference type="Proteomes" id="UP000095751"/>
    </source>
</evidence>
<protein>
    <submittedName>
        <fullName evidence="2">Uncharacterized protein</fullName>
    </submittedName>
</protein>
<feature type="region of interest" description="Disordered" evidence="1">
    <location>
        <begin position="1"/>
        <end position="71"/>
    </location>
</feature>
<proteinExistence type="predicted"/>
<dbReference type="InParanoid" id="A0A1E7F8W2"/>
<dbReference type="OrthoDB" id="46960at2759"/>
<feature type="compositionally biased region" description="Low complexity" evidence="1">
    <location>
        <begin position="22"/>
        <end position="39"/>
    </location>
</feature>